<reference evidence="1 2" key="1">
    <citation type="submission" date="2018-04" db="EMBL/GenBank/DDBJ databases">
        <authorList>
            <person name="Zhang X."/>
            <person name="Yuan J."/>
            <person name="Li F."/>
            <person name="Xiang J."/>
        </authorList>
    </citation>
    <scope>NUCLEOTIDE SEQUENCE [LARGE SCALE GENOMIC DNA]</scope>
    <source>
        <tissue evidence="1">Muscle</tissue>
    </source>
</reference>
<name>A0A3R7SVS3_PENVA</name>
<proteinExistence type="predicted"/>
<dbReference type="EMBL" id="QCYY01001501">
    <property type="protein sequence ID" value="ROT77633.1"/>
    <property type="molecule type" value="Genomic_DNA"/>
</dbReference>
<evidence type="ECO:0000313" key="2">
    <source>
        <dbReference type="Proteomes" id="UP000283509"/>
    </source>
</evidence>
<comment type="caution">
    <text evidence="1">The sequence shown here is derived from an EMBL/GenBank/DDBJ whole genome shotgun (WGS) entry which is preliminary data.</text>
</comment>
<organism evidence="1 2">
    <name type="scientific">Penaeus vannamei</name>
    <name type="common">Whiteleg shrimp</name>
    <name type="synonym">Litopenaeus vannamei</name>
    <dbReference type="NCBI Taxonomy" id="6689"/>
    <lineage>
        <taxon>Eukaryota</taxon>
        <taxon>Metazoa</taxon>
        <taxon>Ecdysozoa</taxon>
        <taxon>Arthropoda</taxon>
        <taxon>Crustacea</taxon>
        <taxon>Multicrustacea</taxon>
        <taxon>Malacostraca</taxon>
        <taxon>Eumalacostraca</taxon>
        <taxon>Eucarida</taxon>
        <taxon>Decapoda</taxon>
        <taxon>Dendrobranchiata</taxon>
        <taxon>Penaeoidea</taxon>
        <taxon>Penaeidae</taxon>
        <taxon>Penaeus</taxon>
    </lineage>
</organism>
<reference evidence="1 2" key="2">
    <citation type="submission" date="2019-01" db="EMBL/GenBank/DDBJ databases">
        <title>The decoding of complex shrimp genome reveals the adaptation for benthos swimmer, frequently molting mechanism and breeding impact on genome.</title>
        <authorList>
            <person name="Sun Y."/>
            <person name="Gao Y."/>
            <person name="Yu Y."/>
        </authorList>
    </citation>
    <scope>NUCLEOTIDE SEQUENCE [LARGE SCALE GENOMIC DNA]</scope>
    <source>
        <tissue evidence="1">Muscle</tissue>
    </source>
</reference>
<dbReference type="Proteomes" id="UP000283509">
    <property type="component" value="Unassembled WGS sequence"/>
</dbReference>
<gene>
    <name evidence="1" type="ORF">C7M84_003708</name>
</gene>
<dbReference type="OrthoDB" id="6347625at2759"/>
<evidence type="ECO:0000313" key="1">
    <source>
        <dbReference type="EMBL" id="ROT77633.1"/>
    </source>
</evidence>
<accession>A0A3R7SVS3</accession>
<dbReference type="AlphaFoldDB" id="A0A3R7SVS3"/>
<keyword evidence="2" id="KW-1185">Reference proteome</keyword>
<protein>
    <submittedName>
        <fullName evidence="1">Uncharacterized protein</fullName>
    </submittedName>
</protein>
<sequence length="371" mass="42269">MAVWLDTFKDTEEIIEVVTNQTVGRLQWQEARDTCGIVLDDEELSDAVDGVRQLKMAIFDLIVKSESLSEHIRVFANLIISINQQASVVEDDMAAVASSQQSLAEANELLSDAYLTEENYLDYMVGQNVALAKLMVQLYLKNRVDLMAAFNVLGEYCDAYFYTFMKECPIHASYWDDYDTMVYKLRQLDVLALDAVGSLDPPPQPFAMTFNVFDEGGCEDPADPRCPVTQLAYTGIAHLALSDWWGPELGYTDRVRIDRIRLYLEGLDLSQVTLSVTRPMAFNDTWHGVTHHFTGHVTNCLIIYEDLSFTGHQDADYITDCSTDHHYDQYYYRSTPYGVYKVVWSDFVPGNNYTELMALQVHVEGSWIPRL</sequence>